<dbReference type="EMBL" id="CAMAPF010000065">
    <property type="protein sequence ID" value="CAH9090780.1"/>
    <property type="molecule type" value="Genomic_DNA"/>
</dbReference>
<dbReference type="PANTHER" id="PTHR48449:SF1">
    <property type="entry name" value="DUF1985 DOMAIN-CONTAINING PROTEIN"/>
    <property type="match status" value="1"/>
</dbReference>
<name>A0AAV0D5T8_9ASTE</name>
<dbReference type="PANTHER" id="PTHR48449">
    <property type="entry name" value="DUF1985 DOMAIN-CONTAINING PROTEIN"/>
    <property type="match status" value="1"/>
</dbReference>
<organism evidence="1 2">
    <name type="scientific">Cuscuta epithymum</name>
    <dbReference type="NCBI Taxonomy" id="186058"/>
    <lineage>
        <taxon>Eukaryota</taxon>
        <taxon>Viridiplantae</taxon>
        <taxon>Streptophyta</taxon>
        <taxon>Embryophyta</taxon>
        <taxon>Tracheophyta</taxon>
        <taxon>Spermatophyta</taxon>
        <taxon>Magnoliopsida</taxon>
        <taxon>eudicotyledons</taxon>
        <taxon>Gunneridae</taxon>
        <taxon>Pentapetalae</taxon>
        <taxon>asterids</taxon>
        <taxon>lamiids</taxon>
        <taxon>Solanales</taxon>
        <taxon>Convolvulaceae</taxon>
        <taxon>Cuscuteae</taxon>
        <taxon>Cuscuta</taxon>
        <taxon>Cuscuta subgen. Cuscuta</taxon>
    </lineage>
</organism>
<dbReference type="Proteomes" id="UP001152523">
    <property type="component" value="Unassembled WGS sequence"/>
</dbReference>
<dbReference type="AlphaFoldDB" id="A0AAV0D5T8"/>
<proteinExistence type="predicted"/>
<evidence type="ECO:0000313" key="1">
    <source>
        <dbReference type="EMBL" id="CAH9090780.1"/>
    </source>
</evidence>
<gene>
    <name evidence="1" type="ORF">CEPIT_LOCUS11431</name>
</gene>
<evidence type="ECO:0000313" key="2">
    <source>
        <dbReference type="Proteomes" id="UP001152523"/>
    </source>
</evidence>
<accession>A0AAV0D5T8</accession>
<reference evidence="1" key="1">
    <citation type="submission" date="2022-07" db="EMBL/GenBank/DDBJ databases">
        <authorList>
            <person name="Macas J."/>
            <person name="Novak P."/>
            <person name="Neumann P."/>
        </authorList>
    </citation>
    <scope>NUCLEOTIDE SEQUENCE</scope>
</reference>
<sequence length="106" mass="12167">MRVNSYCNLHKVMEMVRNVLSREELEDFKTTVFGWLADFDSMEWVRGQLQLGLVGNYVQYVNGLVDKNVMRFHIQKSVISFTKKDLAIVTGLKLSGVKPVLSEEPT</sequence>
<protein>
    <submittedName>
        <fullName evidence="1">Uncharacterized protein</fullName>
    </submittedName>
</protein>
<keyword evidence="2" id="KW-1185">Reference proteome</keyword>
<comment type="caution">
    <text evidence="1">The sequence shown here is derived from an EMBL/GenBank/DDBJ whole genome shotgun (WGS) entry which is preliminary data.</text>
</comment>